<dbReference type="EMBL" id="JAHESC010000020">
    <property type="protein sequence ID" value="MBT1687859.1"/>
    <property type="molecule type" value="Genomic_DNA"/>
</dbReference>
<dbReference type="Pfam" id="PF14534">
    <property type="entry name" value="DUF4440"/>
    <property type="match status" value="1"/>
</dbReference>
<feature type="domain" description="DUF4440" evidence="2">
    <location>
        <begin position="27"/>
        <end position="133"/>
    </location>
</feature>
<accession>A0AAP2GE03</accession>
<dbReference type="Proteomes" id="UP001319180">
    <property type="component" value="Unassembled WGS sequence"/>
</dbReference>
<dbReference type="InterPro" id="IPR027843">
    <property type="entry name" value="DUF4440"/>
</dbReference>
<evidence type="ECO:0000313" key="4">
    <source>
        <dbReference type="Proteomes" id="UP001319180"/>
    </source>
</evidence>
<name>A0AAP2GE03_9BACT</name>
<protein>
    <submittedName>
        <fullName evidence="3">DUF4440 domain-containing protein</fullName>
    </submittedName>
</protein>
<feature type="signal peptide" evidence="1">
    <location>
        <begin position="1"/>
        <end position="19"/>
    </location>
</feature>
<dbReference type="RefSeq" id="WP_254091086.1">
    <property type="nucleotide sequence ID" value="NZ_JAHESC010000020.1"/>
</dbReference>
<proteinExistence type="predicted"/>
<dbReference type="AlphaFoldDB" id="A0AAP2GE03"/>
<gene>
    <name evidence="3" type="ORF">KK078_14920</name>
</gene>
<dbReference type="SUPFAM" id="SSF54427">
    <property type="entry name" value="NTF2-like"/>
    <property type="match status" value="1"/>
</dbReference>
<dbReference type="Gene3D" id="3.10.450.50">
    <property type="match status" value="1"/>
</dbReference>
<feature type="chain" id="PRO_5042839239" evidence="1">
    <location>
        <begin position="20"/>
        <end position="141"/>
    </location>
</feature>
<sequence>MKSSILIMLMALLAAPAWAQKGGEKDVAAAVEALRAAMVNADRAALENLTADDLSYGHSSGKIENRASFVETIAGGQSDFVSITLSEQKITLSDNTALVRHKFQAETNDGGKPGNVSLGILLVWQKQKGAWKLLARQAYKL</sequence>
<keyword evidence="4" id="KW-1185">Reference proteome</keyword>
<dbReference type="InterPro" id="IPR032710">
    <property type="entry name" value="NTF2-like_dom_sf"/>
</dbReference>
<organism evidence="3 4">
    <name type="scientific">Dawidia soli</name>
    <dbReference type="NCBI Taxonomy" id="2782352"/>
    <lineage>
        <taxon>Bacteria</taxon>
        <taxon>Pseudomonadati</taxon>
        <taxon>Bacteroidota</taxon>
        <taxon>Cytophagia</taxon>
        <taxon>Cytophagales</taxon>
        <taxon>Chryseotaleaceae</taxon>
        <taxon>Dawidia</taxon>
    </lineage>
</organism>
<reference evidence="3 4" key="1">
    <citation type="submission" date="2021-05" db="EMBL/GenBank/DDBJ databases">
        <title>A Polyphasic approach of four new species of the genus Ohtaekwangia: Ohtaekwangia histidinii sp. nov., Ohtaekwangia cretensis sp. nov., Ohtaekwangia indiensis sp. nov., Ohtaekwangia reichenbachii sp. nov. from diverse environment.</title>
        <authorList>
            <person name="Octaviana S."/>
        </authorList>
    </citation>
    <scope>NUCLEOTIDE SEQUENCE [LARGE SCALE GENOMIC DNA]</scope>
    <source>
        <strain evidence="3 4">PWU37</strain>
    </source>
</reference>
<comment type="caution">
    <text evidence="3">The sequence shown here is derived from an EMBL/GenBank/DDBJ whole genome shotgun (WGS) entry which is preliminary data.</text>
</comment>
<keyword evidence="1" id="KW-0732">Signal</keyword>
<evidence type="ECO:0000313" key="3">
    <source>
        <dbReference type="EMBL" id="MBT1687859.1"/>
    </source>
</evidence>
<evidence type="ECO:0000259" key="2">
    <source>
        <dbReference type="Pfam" id="PF14534"/>
    </source>
</evidence>
<evidence type="ECO:0000256" key="1">
    <source>
        <dbReference type="SAM" id="SignalP"/>
    </source>
</evidence>